<sequence>MLKNQTFSFLHPLYFTPHERKTATEKAILSFSDCEAHFEGSTSAPALIDVSLTYTNADLASKMGPLITRISLFKPYSTARRLIALAESSQHCSFRRSGSDSLRRPINKPGILDYP</sequence>
<comment type="caution">
    <text evidence="1">The sequence shown here is derived from an EMBL/GenBank/DDBJ whole genome shotgun (WGS) entry which is preliminary data.</text>
</comment>
<reference evidence="1" key="1">
    <citation type="submission" date="2020-07" db="EMBL/GenBank/DDBJ databases">
        <title>Multicomponent nature underlies the extraordinary mechanical properties of spider dragline silk.</title>
        <authorList>
            <person name="Kono N."/>
            <person name="Nakamura H."/>
            <person name="Mori M."/>
            <person name="Yoshida Y."/>
            <person name="Ohtoshi R."/>
            <person name="Malay A.D."/>
            <person name="Moran D.A.P."/>
            <person name="Tomita M."/>
            <person name="Numata K."/>
            <person name="Arakawa K."/>
        </authorList>
    </citation>
    <scope>NUCLEOTIDE SEQUENCE</scope>
</reference>
<keyword evidence="2" id="KW-1185">Reference proteome</keyword>
<dbReference type="AlphaFoldDB" id="A0A8X6GDQ8"/>
<evidence type="ECO:0000313" key="2">
    <source>
        <dbReference type="Proteomes" id="UP000887116"/>
    </source>
</evidence>
<accession>A0A8X6GDQ8</accession>
<gene>
    <name evidence="1" type="ORF">TNCT_37061</name>
</gene>
<organism evidence="1 2">
    <name type="scientific">Trichonephila clavata</name>
    <name type="common">Joro spider</name>
    <name type="synonym">Nephila clavata</name>
    <dbReference type="NCBI Taxonomy" id="2740835"/>
    <lineage>
        <taxon>Eukaryota</taxon>
        <taxon>Metazoa</taxon>
        <taxon>Ecdysozoa</taxon>
        <taxon>Arthropoda</taxon>
        <taxon>Chelicerata</taxon>
        <taxon>Arachnida</taxon>
        <taxon>Araneae</taxon>
        <taxon>Araneomorphae</taxon>
        <taxon>Entelegynae</taxon>
        <taxon>Araneoidea</taxon>
        <taxon>Nephilidae</taxon>
        <taxon>Trichonephila</taxon>
    </lineage>
</organism>
<evidence type="ECO:0000313" key="1">
    <source>
        <dbReference type="EMBL" id="GFR01079.1"/>
    </source>
</evidence>
<name>A0A8X6GDQ8_TRICU</name>
<protein>
    <submittedName>
        <fullName evidence="1">Uncharacterized protein</fullName>
    </submittedName>
</protein>
<proteinExistence type="predicted"/>
<dbReference type="Proteomes" id="UP000887116">
    <property type="component" value="Unassembled WGS sequence"/>
</dbReference>
<dbReference type="EMBL" id="BMAO01005376">
    <property type="protein sequence ID" value="GFR01079.1"/>
    <property type="molecule type" value="Genomic_DNA"/>
</dbReference>